<feature type="domain" description="Copper amine oxidase-like N-terminal" evidence="1">
    <location>
        <begin position="40"/>
        <end position="143"/>
    </location>
</feature>
<dbReference type="InterPro" id="IPR012854">
    <property type="entry name" value="Cu_amine_oxidase-like_N"/>
</dbReference>
<accession>A0A161S2B7</accession>
<dbReference type="Pfam" id="PF07833">
    <property type="entry name" value="Cu_amine_oxidN1"/>
    <property type="match status" value="1"/>
</dbReference>
<sequence length="263" mass="30066">MRRRAILVIILSCLIVAIGFTDESVNAATDHDNRYINTFLNGEALILDPTPVIINKEVLVPARQLFERLGYKVEWNESDETIHAERGLSRIDFRINRGVGDANGMQFWLFTSPLLIDGVSYIPLDFFEESTGIVVKWEDDRLEIQMSTEARITEDERIAHWIELYAFSSSANTFARSFTGKNGAKFEGVEIESVQVDPSGKKGSATYRLRYSFSSVSYSKNPQPSQLSETTLQITDQLIRDEYGHWLFDWNSRDTHIVEDKLL</sequence>
<dbReference type="EMBL" id="LQRA01000099">
    <property type="protein sequence ID" value="KZE72785.1"/>
    <property type="molecule type" value="Genomic_DNA"/>
</dbReference>
<dbReference type="AlphaFoldDB" id="A0A161S2B7"/>
<organism evidence="2 3">
    <name type="scientific">Paenibacillus elgii</name>
    <dbReference type="NCBI Taxonomy" id="189691"/>
    <lineage>
        <taxon>Bacteria</taxon>
        <taxon>Bacillati</taxon>
        <taxon>Bacillota</taxon>
        <taxon>Bacilli</taxon>
        <taxon>Bacillales</taxon>
        <taxon>Paenibacillaceae</taxon>
        <taxon>Paenibacillus</taxon>
    </lineage>
</organism>
<dbReference type="Proteomes" id="UP000076563">
    <property type="component" value="Unassembled WGS sequence"/>
</dbReference>
<proteinExistence type="predicted"/>
<name>A0A161S2B7_9BACL</name>
<dbReference type="InterPro" id="IPR036582">
    <property type="entry name" value="Mao_N_sf"/>
</dbReference>
<evidence type="ECO:0000313" key="3">
    <source>
        <dbReference type="Proteomes" id="UP000076563"/>
    </source>
</evidence>
<keyword evidence="3" id="KW-1185">Reference proteome</keyword>
<protein>
    <recommendedName>
        <fullName evidence="1">Copper amine oxidase-like N-terminal domain-containing protein</fullName>
    </recommendedName>
</protein>
<evidence type="ECO:0000259" key="1">
    <source>
        <dbReference type="Pfam" id="PF07833"/>
    </source>
</evidence>
<comment type="caution">
    <text evidence="2">The sequence shown here is derived from an EMBL/GenBank/DDBJ whole genome shotgun (WGS) entry which is preliminary data.</text>
</comment>
<dbReference type="Gene3D" id="3.30.457.10">
    <property type="entry name" value="Copper amine oxidase-like, N-terminal domain"/>
    <property type="match status" value="1"/>
</dbReference>
<reference evidence="3" key="1">
    <citation type="submission" date="2016-01" db="EMBL/GenBank/DDBJ databases">
        <title>Draft genome of Chromobacterium sp. F49.</title>
        <authorList>
            <person name="Hong K.W."/>
        </authorList>
    </citation>
    <scope>NUCLEOTIDE SEQUENCE [LARGE SCALE GENOMIC DNA]</scope>
    <source>
        <strain evidence="3">M63</strain>
    </source>
</reference>
<evidence type="ECO:0000313" key="2">
    <source>
        <dbReference type="EMBL" id="KZE72785.1"/>
    </source>
</evidence>
<dbReference type="RefSeq" id="WP_063187380.1">
    <property type="nucleotide sequence ID" value="NZ_CP121215.1"/>
</dbReference>
<dbReference type="SUPFAM" id="SSF55383">
    <property type="entry name" value="Copper amine oxidase, domain N"/>
    <property type="match status" value="1"/>
</dbReference>
<gene>
    <name evidence="2" type="ORF">AV654_04485</name>
</gene>